<proteinExistence type="predicted"/>
<keyword evidence="3" id="KW-1185">Reference proteome</keyword>
<feature type="domain" description="Tesmin/TSO1-like CXC" evidence="1">
    <location>
        <begin position="1359"/>
        <end position="1404"/>
    </location>
</feature>
<dbReference type="InterPro" id="IPR033467">
    <property type="entry name" value="Tesmin/TSO1-like_CXC"/>
</dbReference>
<dbReference type="Proteomes" id="UP001159427">
    <property type="component" value="Unassembled WGS sequence"/>
</dbReference>
<protein>
    <recommendedName>
        <fullName evidence="1">Tesmin/TSO1-like CXC domain-containing protein</fullName>
    </recommendedName>
</protein>
<reference evidence="2 3" key="1">
    <citation type="submission" date="2022-05" db="EMBL/GenBank/DDBJ databases">
        <authorList>
            <consortium name="Genoscope - CEA"/>
            <person name="William W."/>
        </authorList>
    </citation>
    <scope>NUCLEOTIDE SEQUENCE [LARGE SCALE GENOMIC DNA]</scope>
</reference>
<evidence type="ECO:0000259" key="1">
    <source>
        <dbReference type="SMART" id="SM01114"/>
    </source>
</evidence>
<evidence type="ECO:0000313" key="3">
    <source>
        <dbReference type="Proteomes" id="UP001159427"/>
    </source>
</evidence>
<gene>
    <name evidence="2" type="ORF">PEVE_00013955</name>
</gene>
<sequence>EVRLLPPKKKPKSDTDLTKCIICQEKSSERLRSPTEAGLSSFKEAVEVRKDETYRRILSTFENLGALGVVWHGKCFQSYTSKRNLSFIKPLPFAESQERHVDRPSSRSQVNAVDWSLCLFCQQKKSKGTTKLMNVSTFDSCKAIEEAAQRRSDESMLLKISGVDLIAAEAKYHKHCRSQYVSKSNLMFVDFRVDGEEDVYTQAFQNLREDIKPQLESGVALDMKTLLDSYQGILQHLGCNTAKSYKSERLKRRLQQSFQEEIVFQKLPDPSKPELVYSSSISLQDVINSAAKKSCHLAKMSASSEDESSNSQGQNDVNSILYHAAQILRSSIRSESKSIGIQPVDVEDIKSNKDQNRNLQFVLLIQKNDDKIEEEWFQSSSSLCTTAIQMDFGWFLTRLCTHQLFSENLHNRDGEVFQPLPSWSGFNAKIASEPPPLTSVGYCPMINGSPTEYSTVYTAMKNVQPMMDVLHQKHSVITFDLAIYMKAKEIQWRRPEEFKKTVIRMGGFHIALNFLSVIGKIFQDSGIEDLQIESGVYGCHTASMLLKGKSYNRGVHAHKLVLEALLRLQWQAFGAWMEAEDIELPTVYQGQCLSLINCCQRESNDVASLKTSFGLLCNKLPQLQQIFARFCKEASQQSKLFHFWNMYIDIVLLLLRFIRAEREGSWKLHLKAVAEMVPYFFSMDRINYSRWLPIYLADMQLLPTHAPEVYEEFLNGNHPVSRSSQPFSQVWTDMALEQTINLDSKTRGGIVGLTQNASALDRWFLTSHKRAELTAATKRLCNLEDSDKIGTHKEEGSQRVKRDENDVQRLINTITNTMSNPFDLSEASKEDPVQLRNIATGLVMPHDAAEQLVDCFSTGAKEAKKFRRQRMDSDEVSFWSKISKLNLKTFASLAKTNQIKCADEKIITISADRNLFGRLLIAAKCRDVDVKEVLRYELSTVPFALAHADGALRKTTKSVLMAEVERECQAQGRLPESALSTAFIFDAMALVQTLKSAGSRTFGDLAERYFNVLFTPLRQGQCRRVDVVFDRYDVQESIKESERVRRGSSRALEIQITNKHTPVPKQWGKFISNQNNKVNLSRFFCREWCSLGEYNLLPDQELVIGGGFEDPTDAVVVTRGRTDPLAELRSDHEEADTRMILHAWHASSTKKRIVIQSPDTDVAVLAIYAYQMIQCNEIWFKTGVKDKVRYVPVHRIAEKLGRSVCAAIPAFHALTGCDSTSGLFQIGKKKGWKVFVKYPSLHDSVGNLGSQIPPPALTVEACERFICSLYTTNKKAGVTADDVRYWMFCQKHQRSESLPPTSNSLRDHIERANYQAYVWKHCLNATQQLPSPVSNGWKKVDGVLEPLLMSKDPAPQGLLELTTCKCTKSVCRRDDLCPCKAHEMPCTEACLCMNDESCQNPHKPVDVTPGSSEDELTDADV</sequence>
<feature type="non-terminal residue" evidence="2">
    <location>
        <position position="1"/>
    </location>
</feature>
<name>A0ABN8M1Q7_9CNID</name>
<evidence type="ECO:0000313" key="2">
    <source>
        <dbReference type="EMBL" id="CAH3022060.1"/>
    </source>
</evidence>
<accession>A0ABN8M1Q7</accession>
<organism evidence="2 3">
    <name type="scientific">Porites evermanni</name>
    <dbReference type="NCBI Taxonomy" id="104178"/>
    <lineage>
        <taxon>Eukaryota</taxon>
        <taxon>Metazoa</taxon>
        <taxon>Cnidaria</taxon>
        <taxon>Anthozoa</taxon>
        <taxon>Hexacorallia</taxon>
        <taxon>Scleractinia</taxon>
        <taxon>Fungiina</taxon>
        <taxon>Poritidae</taxon>
        <taxon>Porites</taxon>
    </lineage>
</organism>
<dbReference type="PANTHER" id="PTHR46704">
    <property type="entry name" value="CXC DOMAIN-CONTAINING PROTEIN-RELATED"/>
    <property type="match status" value="1"/>
</dbReference>
<dbReference type="EMBL" id="CALNXI010000204">
    <property type="protein sequence ID" value="CAH3022060.1"/>
    <property type="molecule type" value="Genomic_DNA"/>
</dbReference>
<comment type="caution">
    <text evidence="2">The sequence shown here is derived from an EMBL/GenBank/DDBJ whole genome shotgun (WGS) entry which is preliminary data.</text>
</comment>
<dbReference type="PANTHER" id="PTHR46704:SF1">
    <property type="entry name" value="TELOMERE LENGTH REGULATION PROTEIN TEL2 HOMOLOG"/>
    <property type="match status" value="1"/>
</dbReference>
<dbReference type="SMART" id="SM01114">
    <property type="entry name" value="CXC"/>
    <property type="match status" value="1"/>
</dbReference>